<dbReference type="InterPro" id="IPR011006">
    <property type="entry name" value="CheY-like_superfamily"/>
</dbReference>
<protein>
    <submittedName>
        <fullName evidence="5">LytTR family two component transcriptional regulator</fullName>
    </submittedName>
</protein>
<dbReference type="EMBL" id="VFPM01000003">
    <property type="protein sequence ID" value="TQM58552.1"/>
    <property type="molecule type" value="Genomic_DNA"/>
</dbReference>
<dbReference type="PANTHER" id="PTHR48111:SF69">
    <property type="entry name" value="RESPONSE REGULATOR RECEIVER"/>
    <property type="match status" value="1"/>
</dbReference>
<feature type="domain" description="Response regulatory" evidence="3">
    <location>
        <begin position="13"/>
        <end position="127"/>
    </location>
</feature>
<dbReference type="InterPro" id="IPR039420">
    <property type="entry name" value="WalR-like"/>
</dbReference>
<keyword evidence="2" id="KW-0597">Phosphoprotein</keyword>
<dbReference type="PROSITE" id="PS50930">
    <property type="entry name" value="HTH_LYTTR"/>
    <property type="match status" value="1"/>
</dbReference>
<evidence type="ECO:0000313" key="6">
    <source>
        <dbReference type="Proteomes" id="UP000316747"/>
    </source>
</evidence>
<dbReference type="GO" id="GO:0032993">
    <property type="term" value="C:protein-DNA complex"/>
    <property type="evidence" value="ECO:0007669"/>
    <property type="project" value="TreeGrafter"/>
</dbReference>
<name>A0A543HJN5_9MICO</name>
<feature type="modified residue" description="4-aspartylphosphate" evidence="2">
    <location>
        <position position="64"/>
    </location>
</feature>
<dbReference type="Proteomes" id="UP000316747">
    <property type="component" value="Unassembled WGS sequence"/>
</dbReference>
<evidence type="ECO:0000313" key="5">
    <source>
        <dbReference type="EMBL" id="TQM58552.1"/>
    </source>
</evidence>
<keyword evidence="6" id="KW-1185">Reference proteome</keyword>
<dbReference type="SMART" id="SM00448">
    <property type="entry name" value="REC"/>
    <property type="match status" value="1"/>
</dbReference>
<dbReference type="SMART" id="SM00850">
    <property type="entry name" value="LytTR"/>
    <property type="match status" value="1"/>
</dbReference>
<organism evidence="5 6">
    <name type="scientific">Humibacillus xanthopallidus</name>
    <dbReference type="NCBI Taxonomy" id="412689"/>
    <lineage>
        <taxon>Bacteria</taxon>
        <taxon>Bacillati</taxon>
        <taxon>Actinomycetota</taxon>
        <taxon>Actinomycetes</taxon>
        <taxon>Micrococcales</taxon>
        <taxon>Intrasporangiaceae</taxon>
        <taxon>Humibacillus</taxon>
    </lineage>
</organism>
<dbReference type="Gene3D" id="2.40.50.1020">
    <property type="entry name" value="LytTr DNA-binding domain"/>
    <property type="match status" value="1"/>
</dbReference>
<dbReference type="InterPro" id="IPR007492">
    <property type="entry name" value="LytTR_DNA-bd_dom"/>
</dbReference>
<evidence type="ECO:0000256" key="2">
    <source>
        <dbReference type="PROSITE-ProRule" id="PRU00169"/>
    </source>
</evidence>
<gene>
    <name evidence="5" type="ORF">FBY41_3921</name>
</gene>
<dbReference type="Pfam" id="PF00072">
    <property type="entry name" value="Response_reg"/>
    <property type="match status" value="1"/>
</dbReference>
<proteinExistence type="predicted"/>
<dbReference type="PROSITE" id="PS50110">
    <property type="entry name" value="RESPONSE_REGULATORY"/>
    <property type="match status" value="1"/>
</dbReference>
<reference evidence="5 6" key="1">
    <citation type="submission" date="2019-06" db="EMBL/GenBank/DDBJ databases">
        <title>Genome sequencing of plant associated microbes to promote plant fitness in Sorghum bicolor and Oryza sativa.</title>
        <authorList>
            <person name="Coleman-Derr D."/>
        </authorList>
    </citation>
    <scope>NUCLEOTIDE SEQUENCE [LARGE SCALE GENOMIC DNA]</scope>
    <source>
        <strain evidence="5 6">KV-663</strain>
    </source>
</reference>
<dbReference type="GO" id="GO:0005829">
    <property type="term" value="C:cytosol"/>
    <property type="evidence" value="ECO:0007669"/>
    <property type="project" value="TreeGrafter"/>
</dbReference>
<comment type="caution">
    <text evidence="5">The sequence shown here is derived from an EMBL/GenBank/DDBJ whole genome shotgun (WGS) entry which is preliminary data.</text>
</comment>
<accession>A0A543HJN5</accession>
<dbReference type="Gene3D" id="3.40.50.2300">
    <property type="match status" value="1"/>
</dbReference>
<dbReference type="InterPro" id="IPR001789">
    <property type="entry name" value="Sig_transdc_resp-reg_receiver"/>
</dbReference>
<dbReference type="PANTHER" id="PTHR48111">
    <property type="entry name" value="REGULATOR OF RPOS"/>
    <property type="match status" value="1"/>
</dbReference>
<dbReference type="AlphaFoldDB" id="A0A543HJN5"/>
<dbReference type="GO" id="GO:0000156">
    <property type="term" value="F:phosphorelay response regulator activity"/>
    <property type="evidence" value="ECO:0007669"/>
    <property type="project" value="TreeGrafter"/>
</dbReference>
<dbReference type="GO" id="GO:0000976">
    <property type="term" value="F:transcription cis-regulatory region binding"/>
    <property type="evidence" value="ECO:0007669"/>
    <property type="project" value="TreeGrafter"/>
</dbReference>
<dbReference type="SUPFAM" id="SSF52172">
    <property type="entry name" value="CheY-like"/>
    <property type="match status" value="1"/>
</dbReference>
<dbReference type="GO" id="GO:0006355">
    <property type="term" value="P:regulation of DNA-templated transcription"/>
    <property type="evidence" value="ECO:0007669"/>
    <property type="project" value="TreeGrafter"/>
</dbReference>
<evidence type="ECO:0000256" key="1">
    <source>
        <dbReference type="ARBA" id="ARBA00023125"/>
    </source>
</evidence>
<dbReference type="Pfam" id="PF04397">
    <property type="entry name" value="LytTR"/>
    <property type="match status" value="1"/>
</dbReference>
<sequence length="257" mass="28414">MPSAADPPTGTLRVLAVDDEAPALDELVWMLERQPAVRQVVPAASGEAALRVIHEQQLDAIFMDVQMPGLSGLDLARVLSRFSTQPPVVFVTAHERHAVDAFELNVVDYVLKPVRDERLSEAVRRVVRRLEGADPTPATGDDESIVVELGGVSRLVPRAEVLFVEAQGDYARLHTATESHLVRVPLTTLADQWAEAGFVRIHRSSLVALGHITEWRTESGRTTVVVGGHELVVSRRHTRELRDLLVRRAQPRHRSGL</sequence>
<keyword evidence="1" id="KW-0238">DNA-binding</keyword>
<evidence type="ECO:0000259" key="3">
    <source>
        <dbReference type="PROSITE" id="PS50110"/>
    </source>
</evidence>
<evidence type="ECO:0000259" key="4">
    <source>
        <dbReference type="PROSITE" id="PS50930"/>
    </source>
</evidence>
<dbReference type="OrthoDB" id="236568at2"/>
<feature type="domain" description="HTH LytTR-type" evidence="4">
    <location>
        <begin position="145"/>
        <end position="247"/>
    </location>
</feature>